<keyword evidence="1" id="KW-0812">Transmembrane</keyword>
<feature type="chain" id="PRO_5036432542" description="SEFIR domain-containing protein" evidence="2">
    <location>
        <begin position="17"/>
        <end position="601"/>
    </location>
</feature>
<evidence type="ECO:0008006" key="5">
    <source>
        <dbReference type="Google" id="ProtNLM"/>
    </source>
</evidence>
<organism evidence="3 4">
    <name type="scientific">Cimex lectularius</name>
    <name type="common">Bed bug</name>
    <name type="synonym">Acanthia lectularia</name>
    <dbReference type="NCBI Taxonomy" id="79782"/>
    <lineage>
        <taxon>Eukaryota</taxon>
        <taxon>Metazoa</taxon>
        <taxon>Ecdysozoa</taxon>
        <taxon>Arthropoda</taxon>
        <taxon>Hexapoda</taxon>
        <taxon>Insecta</taxon>
        <taxon>Pterygota</taxon>
        <taxon>Neoptera</taxon>
        <taxon>Paraneoptera</taxon>
        <taxon>Hemiptera</taxon>
        <taxon>Heteroptera</taxon>
        <taxon>Panheteroptera</taxon>
        <taxon>Cimicomorpha</taxon>
        <taxon>Cimicidae</taxon>
        <taxon>Cimex</taxon>
    </lineage>
</organism>
<reference evidence="3" key="1">
    <citation type="submission" date="2022-01" db="UniProtKB">
        <authorList>
            <consortium name="EnsemblMetazoa"/>
        </authorList>
    </citation>
    <scope>IDENTIFICATION</scope>
</reference>
<keyword evidence="1" id="KW-1133">Transmembrane helix</keyword>
<evidence type="ECO:0000313" key="3">
    <source>
        <dbReference type="EnsemblMetazoa" id="XP_014247197.1"/>
    </source>
</evidence>
<accession>A0A8I6RL57</accession>
<evidence type="ECO:0000256" key="2">
    <source>
        <dbReference type="SAM" id="SignalP"/>
    </source>
</evidence>
<dbReference type="AlphaFoldDB" id="A0A8I6RL57"/>
<keyword evidence="1" id="KW-0472">Membrane</keyword>
<feature type="transmembrane region" description="Helical" evidence="1">
    <location>
        <begin position="344"/>
        <end position="365"/>
    </location>
</feature>
<dbReference type="RefSeq" id="XP_014247195.1">
    <property type="nucleotide sequence ID" value="XM_014391709.2"/>
</dbReference>
<keyword evidence="2" id="KW-0732">Signal</keyword>
<dbReference type="EnsemblMetazoa" id="XM_014391709.2">
    <property type="protein sequence ID" value="XP_014247195.1"/>
    <property type="gene ID" value="LOC106665351"/>
</dbReference>
<keyword evidence="4" id="KW-1185">Reference proteome</keyword>
<sequence>MLITFIFFVLASLASAIKDSASFLPQCVVQHKGGCEQPEHPCSFIQQRKISVSEMAPYKRIQHQKIKFKSGMQKFPYFNISVSFNNSVLENFDVIQNWSREMELLSTKVSQHVTLWEIQPLNIPHKYCQKPVVNVIIAFVPFQQDVNNTDDIEIIQRLGNKTFFGSNYRDLFHRDEEMWNQYEKPIPANRYNDMDNDLLPTSIKVKMPCKQNTSDWECNSFHNKSNLSFIPTYGETATIELRLLNKDIKGLLSIELLTSMCSINCVIGSSSCSNGSIDVQNFTWNHSQPKLINASKPGYYCARLFPEHRCCAISTEPIIISETAKLASAAFVPVLLTDIISKDMFFGIIRITIIICFTIVLITLLKGKNKYCPYYKISADEITDSNLLNSVHDDVRSPLSTTYIDQHTEVLLLYQRESDEFLLLMDKFRNLMSLFFQKVWDPLARNQCEEVTQNYPVWVDQILASNYVKVVIVNNGHSQHWQDVSRKEHHLDGVFTYAISALRHNPTLIHNYKRLFIVRFYLHNNNDEFLNIVPCTRYGMPDHLQQLIQDLTGVKAHQFNWGKIPPYVACQWMEEFNSALKQYKNTLAKSNHLSFPVSVEL</sequence>
<dbReference type="KEGG" id="clec:106665351"/>
<dbReference type="EnsemblMetazoa" id="XM_014391711.2">
    <property type="protein sequence ID" value="XP_014247197.1"/>
    <property type="gene ID" value="LOC106665351"/>
</dbReference>
<protein>
    <recommendedName>
        <fullName evidence="5">SEFIR domain-containing protein</fullName>
    </recommendedName>
</protein>
<evidence type="ECO:0000256" key="1">
    <source>
        <dbReference type="SAM" id="Phobius"/>
    </source>
</evidence>
<evidence type="ECO:0000313" key="4">
    <source>
        <dbReference type="Proteomes" id="UP000494040"/>
    </source>
</evidence>
<dbReference type="OrthoDB" id="8191259at2759"/>
<dbReference type="Proteomes" id="UP000494040">
    <property type="component" value="Unassembled WGS sequence"/>
</dbReference>
<dbReference type="Gene3D" id="3.40.50.11530">
    <property type="match status" value="1"/>
</dbReference>
<dbReference type="GeneID" id="106665351"/>
<feature type="signal peptide" evidence="2">
    <location>
        <begin position="1"/>
        <end position="16"/>
    </location>
</feature>
<name>A0A8I6RL57_CIMLE</name>
<proteinExistence type="predicted"/>
<dbReference type="RefSeq" id="XP_014247196.1">
    <property type="nucleotide sequence ID" value="XM_014391710.2"/>
</dbReference>
<dbReference type="RefSeq" id="XP_014247197.1">
    <property type="nucleotide sequence ID" value="XM_014391711.2"/>
</dbReference>
<dbReference type="EnsemblMetazoa" id="XM_014391710.2">
    <property type="protein sequence ID" value="XP_014247196.1"/>
    <property type="gene ID" value="LOC106665351"/>
</dbReference>